<proteinExistence type="inferred from homology"/>
<comment type="caution">
    <text evidence="6">The sequence shown here is derived from an EMBL/GenBank/DDBJ whole genome shotgun (WGS) entry which is preliminary data.</text>
</comment>
<dbReference type="InterPro" id="IPR006689">
    <property type="entry name" value="Small_GTPase_ARF/SAR"/>
</dbReference>
<dbReference type="SMART" id="SM00175">
    <property type="entry name" value="RAB"/>
    <property type="match status" value="1"/>
</dbReference>
<gene>
    <name evidence="6" type="ORF">RB653_009921</name>
</gene>
<dbReference type="CDD" id="cd00878">
    <property type="entry name" value="Arf_Arl"/>
    <property type="match status" value="1"/>
</dbReference>
<evidence type="ECO:0000256" key="2">
    <source>
        <dbReference type="ARBA" id="ARBA00023134"/>
    </source>
</evidence>
<reference evidence="6 7" key="1">
    <citation type="submission" date="2023-11" db="EMBL/GenBank/DDBJ databases">
        <title>Dfirmibasis_genome.</title>
        <authorList>
            <person name="Edelbroek B."/>
            <person name="Kjellin J."/>
            <person name="Jerlstrom-Hultqvist J."/>
            <person name="Soderbom F."/>
        </authorList>
    </citation>
    <scope>NUCLEOTIDE SEQUENCE [LARGE SCALE GENOMIC DNA]</scope>
    <source>
        <strain evidence="6 7">TNS-C-14</strain>
    </source>
</reference>
<evidence type="ECO:0000256" key="4">
    <source>
        <dbReference type="PIRSR" id="PIRSR606689-2"/>
    </source>
</evidence>
<feature type="binding site" evidence="4">
    <location>
        <position position="40"/>
    </location>
    <ligand>
        <name>Mg(2+)</name>
        <dbReference type="ChEBI" id="CHEBI:18420"/>
    </ligand>
</feature>
<evidence type="ECO:0000256" key="5">
    <source>
        <dbReference type="RuleBase" id="RU003925"/>
    </source>
</evidence>
<evidence type="ECO:0008006" key="8">
    <source>
        <dbReference type="Google" id="ProtNLM"/>
    </source>
</evidence>
<dbReference type="Pfam" id="PF00025">
    <property type="entry name" value="Arf"/>
    <property type="match status" value="1"/>
</dbReference>
<dbReference type="SMART" id="SM00178">
    <property type="entry name" value="SAR"/>
    <property type="match status" value="1"/>
</dbReference>
<keyword evidence="1 3" id="KW-0547">Nucleotide-binding</keyword>
<dbReference type="PROSITE" id="PS51417">
    <property type="entry name" value="ARF"/>
    <property type="match status" value="1"/>
</dbReference>
<dbReference type="AlphaFoldDB" id="A0AAN7U065"/>
<keyword evidence="2 3" id="KW-0342">GTP-binding</keyword>
<sequence length="200" mass="23039">MGNAFKKRPPVVIILGIDDSGKTSVLYSLQKKNIDTVQPTVHSPLENLKINKYKMMAWDLGGKDKVRNLWRHYFVGSDAVLFVIDSSNRDRLMESKQELAKLLNEPLLKDVVFMIFLNKCDLPNAMTQQEIEDQLQIESILPPPQNASDLNRRIKIVTTSAISTNQNNSNIQDSFIWIIDQIKDRKKNFKKQLNRQQSVQ</sequence>
<evidence type="ECO:0000256" key="1">
    <source>
        <dbReference type="ARBA" id="ARBA00022741"/>
    </source>
</evidence>
<keyword evidence="4" id="KW-0479">Metal-binding</keyword>
<evidence type="ECO:0000313" key="6">
    <source>
        <dbReference type="EMBL" id="KAK5574668.1"/>
    </source>
</evidence>
<comment type="similarity">
    <text evidence="5">Belongs to the small GTPase superfamily. Arf family.</text>
</comment>
<dbReference type="GO" id="GO:0046872">
    <property type="term" value="F:metal ion binding"/>
    <property type="evidence" value="ECO:0007669"/>
    <property type="project" value="UniProtKB-KW"/>
</dbReference>
<dbReference type="GO" id="GO:0005525">
    <property type="term" value="F:GTP binding"/>
    <property type="evidence" value="ECO:0007669"/>
    <property type="project" value="UniProtKB-KW"/>
</dbReference>
<keyword evidence="4" id="KW-0460">Magnesium</keyword>
<accession>A0AAN7U065</accession>
<dbReference type="PANTHER" id="PTHR11711">
    <property type="entry name" value="ADP RIBOSYLATION FACTOR-RELATED"/>
    <property type="match status" value="1"/>
</dbReference>
<feature type="binding site" evidence="3">
    <location>
        <position position="62"/>
    </location>
    <ligand>
        <name>GTP</name>
        <dbReference type="ChEBI" id="CHEBI:37565"/>
    </ligand>
</feature>
<dbReference type="Gene3D" id="3.40.50.300">
    <property type="entry name" value="P-loop containing nucleotide triphosphate hydrolases"/>
    <property type="match status" value="1"/>
</dbReference>
<dbReference type="EMBL" id="JAVFKY010000006">
    <property type="protein sequence ID" value="KAK5574668.1"/>
    <property type="molecule type" value="Genomic_DNA"/>
</dbReference>
<organism evidence="6 7">
    <name type="scientific">Dictyostelium firmibasis</name>
    <dbReference type="NCBI Taxonomy" id="79012"/>
    <lineage>
        <taxon>Eukaryota</taxon>
        <taxon>Amoebozoa</taxon>
        <taxon>Evosea</taxon>
        <taxon>Eumycetozoa</taxon>
        <taxon>Dictyostelia</taxon>
        <taxon>Dictyosteliales</taxon>
        <taxon>Dictyosteliaceae</taxon>
        <taxon>Dictyostelium</taxon>
    </lineage>
</organism>
<dbReference type="FunFam" id="3.40.50.300:FF:001915">
    <property type="entry name" value="ADP-ribosylation factor 6-like"/>
    <property type="match status" value="1"/>
</dbReference>
<dbReference type="PROSITE" id="PS51419">
    <property type="entry name" value="RAB"/>
    <property type="match status" value="1"/>
</dbReference>
<feature type="binding site" evidence="3">
    <location>
        <begin position="118"/>
        <end position="121"/>
    </location>
    <ligand>
        <name>GTP</name>
        <dbReference type="ChEBI" id="CHEBI:37565"/>
    </ligand>
</feature>
<dbReference type="NCBIfam" id="TIGR00231">
    <property type="entry name" value="small_GTP"/>
    <property type="match status" value="1"/>
</dbReference>
<dbReference type="Proteomes" id="UP001344447">
    <property type="component" value="Unassembled WGS sequence"/>
</dbReference>
<name>A0AAN7U065_9MYCE</name>
<feature type="binding site" evidence="3">
    <location>
        <begin position="16"/>
        <end position="23"/>
    </location>
    <ligand>
        <name>GTP</name>
        <dbReference type="ChEBI" id="CHEBI:37565"/>
    </ligand>
</feature>
<evidence type="ECO:0000313" key="7">
    <source>
        <dbReference type="Proteomes" id="UP001344447"/>
    </source>
</evidence>
<dbReference type="SMART" id="SM00177">
    <property type="entry name" value="ARF"/>
    <property type="match status" value="1"/>
</dbReference>
<dbReference type="SUPFAM" id="SSF52540">
    <property type="entry name" value="P-loop containing nucleoside triphosphate hydrolases"/>
    <property type="match status" value="1"/>
</dbReference>
<dbReference type="GO" id="GO:0003924">
    <property type="term" value="F:GTPase activity"/>
    <property type="evidence" value="ECO:0007669"/>
    <property type="project" value="InterPro"/>
</dbReference>
<feature type="binding site" evidence="4">
    <location>
        <position position="23"/>
    </location>
    <ligand>
        <name>Mg(2+)</name>
        <dbReference type="ChEBI" id="CHEBI:18420"/>
    </ligand>
</feature>
<evidence type="ECO:0000256" key="3">
    <source>
        <dbReference type="PIRSR" id="PIRSR606689-1"/>
    </source>
</evidence>
<protein>
    <recommendedName>
        <fullName evidence="8">ADP-ribosylation factor</fullName>
    </recommendedName>
</protein>
<dbReference type="InterPro" id="IPR005225">
    <property type="entry name" value="Small_GTP-bd"/>
</dbReference>
<dbReference type="PRINTS" id="PR00328">
    <property type="entry name" value="SAR1GTPBP"/>
</dbReference>
<keyword evidence="7" id="KW-1185">Reference proteome</keyword>
<dbReference type="InterPro" id="IPR027417">
    <property type="entry name" value="P-loop_NTPase"/>
</dbReference>
<dbReference type="InterPro" id="IPR024156">
    <property type="entry name" value="Small_GTPase_ARF"/>
</dbReference>